<evidence type="ECO:0000256" key="6">
    <source>
        <dbReference type="ARBA" id="ARBA00023136"/>
    </source>
</evidence>
<feature type="domain" description="Casparian strip membrane protein" evidence="8">
    <location>
        <begin position="26"/>
        <end position="77"/>
    </location>
</feature>
<keyword evidence="5 7" id="KW-1133">Transmembrane helix</keyword>
<evidence type="ECO:0000313" key="9">
    <source>
        <dbReference type="EMBL" id="KAG1326281.1"/>
    </source>
</evidence>
<keyword evidence="4 7" id="KW-0812">Transmembrane</keyword>
<comment type="subunit">
    <text evidence="7">Homodimer and heterodimers.</text>
</comment>
<evidence type="ECO:0000313" key="10">
    <source>
        <dbReference type="Proteomes" id="UP000797356"/>
    </source>
</evidence>
<protein>
    <recommendedName>
        <fullName evidence="7">CASP-like protein</fullName>
    </recommendedName>
</protein>
<accession>A0A8K0HT71</accession>
<evidence type="ECO:0000259" key="8">
    <source>
        <dbReference type="Pfam" id="PF04535"/>
    </source>
</evidence>
<evidence type="ECO:0000256" key="1">
    <source>
        <dbReference type="ARBA" id="ARBA00004651"/>
    </source>
</evidence>
<gene>
    <name evidence="9" type="ORF">COCNU_01G002150</name>
</gene>
<evidence type="ECO:0000256" key="3">
    <source>
        <dbReference type="ARBA" id="ARBA00022475"/>
    </source>
</evidence>
<organism evidence="9 10">
    <name type="scientific">Cocos nucifera</name>
    <name type="common">Coconut palm</name>
    <dbReference type="NCBI Taxonomy" id="13894"/>
    <lineage>
        <taxon>Eukaryota</taxon>
        <taxon>Viridiplantae</taxon>
        <taxon>Streptophyta</taxon>
        <taxon>Embryophyta</taxon>
        <taxon>Tracheophyta</taxon>
        <taxon>Spermatophyta</taxon>
        <taxon>Magnoliopsida</taxon>
        <taxon>Liliopsida</taxon>
        <taxon>Arecaceae</taxon>
        <taxon>Arecoideae</taxon>
        <taxon>Cocoseae</taxon>
        <taxon>Attaleinae</taxon>
        <taxon>Cocos</taxon>
    </lineage>
</organism>
<evidence type="ECO:0000256" key="7">
    <source>
        <dbReference type="RuleBase" id="RU361233"/>
    </source>
</evidence>
<comment type="caution">
    <text evidence="7">Lacks conserved residue(s) required for the propagation of feature annotation.</text>
</comment>
<dbReference type="Proteomes" id="UP000797356">
    <property type="component" value="Chromosome 1"/>
</dbReference>
<evidence type="ECO:0000256" key="4">
    <source>
        <dbReference type="ARBA" id="ARBA00022692"/>
    </source>
</evidence>
<dbReference type="Pfam" id="PF04535">
    <property type="entry name" value="CASP_dom"/>
    <property type="match status" value="1"/>
</dbReference>
<dbReference type="EMBL" id="CM017872">
    <property type="protein sequence ID" value="KAG1326281.1"/>
    <property type="molecule type" value="Genomic_DNA"/>
</dbReference>
<evidence type="ECO:0000256" key="5">
    <source>
        <dbReference type="ARBA" id="ARBA00022989"/>
    </source>
</evidence>
<dbReference type="InterPro" id="IPR006702">
    <property type="entry name" value="CASP_dom"/>
</dbReference>
<name>A0A8K0HT71_COCNU</name>
<keyword evidence="3 7" id="KW-1003">Cell membrane</keyword>
<reference evidence="9" key="2">
    <citation type="submission" date="2019-07" db="EMBL/GenBank/DDBJ databases">
        <authorList>
            <person name="Yang Y."/>
            <person name="Bocs S."/>
            <person name="Baudouin L."/>
        </authorList>
    </citation>
    <scope>NUCLEOTIDE SEQUENCE</scope>
    <source>
        <tissue evidence="9">Spear leaf of Hainan Tall coconut</tissue>
    </source>
</reference>
<evidence type="ECO:0000256" key="2">
    <source>
        <dbReference type="ARBA" id="ARBA00007651"/>
    </source>
</evidence>
<comment type="subcellular location">
    <subcellularLocation>
        <location evidence="1 7">Cell membrane</location>
        <topology evidence="1 7">Multi-pass membrane protein</topology>
    </subcellularLocation>
</comment>
<keyword evidence="10" id="KW-1185">Reference proteome</keyword>
<dbReference type="OrthoDB" id="1926504at2759"/>
<sequence length="78" mass="8414">MASTDKPKPELNNTPIKPATVINLFGADLALRFLLLATTLVSLVLMVTSKQTKLVIVPAPFPIPMVTHAKFNDSPALM</sequence>
<comment type="similarity">
    <text evidence="2 7">Belongs to the Casparian strip membrane proteins (CASP) family.</text>
</comment>
<feature type="transmembrane region" description="Helical" evidence="7">
    <location>
        <begin position="29"/>
        <end position="47"/>
    </location>
</feature>
<dbReference type="GO" id="GO:0005886">
    <property type="term" value="C:plasma membrane"/>
    <property type="evidence" value="ECO:0007669"/>
    <property type="project" value="UniProtKB-SubCell"/>
</dbReference>
<reference evidence="9" key="1">
    <citation type="journal article" date="2017" name="Gigascience">
        <title>The genome draft of coconut (Cocos nucifera).</title>
        <authorList>
            <person name="Xiao Y."/>
            <person name="Xu P."/>
            <person name="Fan H."/>
            <person name="Baudouin L."/>
            <person name="Xia W."/>
            <person name="Bocs S."/>
            <person name="Xu J."/>
            <person name="Li Q."/>
            <person name="Guo A."/>
            <person name="Zhou L."/>
            <person name="Li J."/>
            <person name="Wu Y."/>
            <person name="Ma Z."/>
            <person name="Armero A."/>
            <person name="Issali A.E."/>
            <person name="Liu N."/>
            <person name="Peng M."/>
            <person name="Yang Y."/>
        </authorList>
    </citation>
    <scope>NUCLEOTIDE SEQUENCE</scope>
    <source>
        <tissue evidence="9">Spear leaf of Hainan Tall coconut</tissue>
    </source>
</reference>
<comment type="caution">
    <text evidence="9">The sequence shown here is derived from an EMBL/GenBank/DDBJ whole genome shotgun (WGS) entry which is preliminary data.</text>
</comment>
<dbReference type="AlphaFoldDB" id="A0A8K0HT71"/>
<keyword evidence="6 7" id="KW-0472">Membrane</keyword>
<proteinExistence type="inferred from homology"/>